<dbReference type="WBParaSite" id="Gr19_v10_g1309.t2">
    <property type="protein sequence ID" value="Gr19_v10_g1309.t2"/>
    <property type="gene ID" value="Gr19_v10_g1309"/>
</dbReference>
<reference evidence="4" key="1">
    <citation type="submission" date="2022-11" db="UniProtKB">
        <authorList>
            <consortium name="WormBaseParasite"/>
        </authorList>
    </citation>
    <scope>IDENTIFICATION</scope>
</reference>
<feature type="compositionally biased region" description="Basic residues" evidence="1">
    <location>
        <begin position="71"/>
        <end position="89"/>
    </location>
</feature>
<name>A0A914H2L3_GLORO</name>
<keyword evidence="3" id="KW-1185">Reference proteome</keyword>
<feature type="chain" id="PRO_5037709759" evidence="2">
    <location>
        <begin position="24"/>
        <end position="255"/>
    </location>
</feature>
<dbReference type="AlphaFoldDB" id="A0A914H2L3"/>
<protein>
    <submittedName>
        <fullName evidence="4">Uncharacterized protein</fullName>
    </submittedName>
</protein>
<dbReference type="Proteomes" id="UP000887572">
    <property type="component" value="Unplaced"/>
</dbReference>
<evidence type="ECO:0000313" key="4">
    <source>
        <dbReference type="WBParaSite" id="Gr19_v10_g1309.t2"/>
    </source>
</evidence>
<sequence length="255" mass="27939">MRAILFFAVVCLVLAAILETANSKPDAKKAKKGAAASSSKTKTATKAGPPTTSSKKSAPGNKKAAATTTKKDKKATKPKKVQKEKRKSPLKKDKAQPPIKIQAKMAKKPETAKPAVVKKSPSANNRAIRPITRLSNLFTKASEPKQRRVLTLSDPSGDVVAASEPIIVGYSEEIDAEDTSGSDFDMDFDEEHYVNEKADYNDFAANNDELEEEKPFNDYSGMGLEQNMSKSVMRMSHEHSMEEKHFSMSQCPNLF</sequence>
<feature type="compositionally biased region" description="Low complexity" evidence="1">
    <location>
        <begin position="33"/>
        <end position="54"/>
    </location>
</feature>
<organism evidence="3 4">
    <name type="scientific">Globodera rostochiensis</name>
    <name type="common">Golden nematode worm</name>
    <name type="synonym">Heterodera rostochiensis</name>
    <dbReference type="NCBI Taxonomy" id="31243"/>
    <lineage>
        <taxon>Eukaryota</taxon>
        <taxon>Metazoa</taxon>
        <taxon>Ecdysozoa</taxon>
        <taxon>Nematoda</taxon>
        <taxon>Chromadorea</taxon>
        <taxon>Rhabditida</taxon>
        <taxon>Tylenchina</taxon>
        <taxon>Tylenchomorpha</taxon>
        <taxon>Tylenchoidea</taxon>
        <taxon>Heteroderidae</taxon>
        <taxon>Heteroderinae</taxon>
        <taxon>Globodera</taxon>
    </lineage>
</organism>
<evidence type="ECO:0000256" key="2">
    <source>
        <dbReference type="SAM" id="SignalP"/>
    </source>
</evidence>
<feature type="signal peptide" evidence="2">
    <location>
        <begin position="1"/>
        <end position="23"/>
    </location>
</feature>
<keyword evidence="2" id="KW-0732">Signal</keyword>
<proteinExistence type="predicted"/>
<evidence type="ECO:0000313" key="3">
    <source>
        <dbReference type="Proteomes" id="UP000887572"/>
    </source>
</evidence>
<feature type="region of interest" description="Disordered" evidence="1">
    <location>
        <begin position="23"/>
        <end position="122"/>
    </location>
</feature>
<accession>A0A914H2L3</accession>
<evidence type="ECO:0000256" key="1">
    <source>
        <dbReference type="SAM" id="MobiDB-lite"/>
    </source>
</evidence>